<organism evidence="2 3">
    <name type="scientific">Flavobacterium aureirubrum</name>
    <dbReference type="NCBI Taxonomy" id="3133147"/>
    <lineage>
        <taxon>Bacteria</taxon>
        <taxon>Pseudomonadati</taxon>
        <taxon>Bacteroidota</taxon>
        <taxon>Flavobacteriia</taxon>
        <taxon>Flavobacteriales</taxon>
        <taxon>Flavobacteriaceae</taxon>
        <taxon>Flavobacterium</taxon>
    </lineage>
</organism>
<keyword evidence="1" id="KW-0732">Signal</keyword>
<proteinExistence type="predicted"/>
<sequence length="82" mass="8983">MKKLFFSAVALVAFSSVSMANTDLVKETEVDTAVNCYLWAADALCLMDADNSMSDLTAHDAYQDLLAICEHYQLYNLGAGPR</sequence>
<gene>
    <name evidence="2" type="ORF">WFZ85_10425</name>
</gene>
<protein>
    <submittedName>
        <fullName evidence="2">Uncharacterized protein</fullName>
    </submittedName>
</protein>
<keyword evidence="3" id="KW-1185">Reference proteome</keyword>
<feature type="signal peptide" evidence="1">
    <location>
        <begin position="1"/>
        <end position="20"/>
    </location>
</feature>
<evidence type="ECO:0000256" key="1">
    <source>
        <dbReference type="SAM" id="SignalP"/>
    </source>
</evidence>
<evidence type="ECO:0000313" key="2">
    <source>
        <dbReference type="EMBL" id="MEM0543037.1"/>
    </source>
</evidence>
<evidence type="ECO:0000313" key="3">
    <source>
        <dbReference type="Proteomes" id="UP001460072"/>
    </source>
</evidence>
<comment type="caution">
    <text evidence="2">The sequence shown here is derived from an EMBL/GenBank/DDBJ whole genome shotgun (WGS) entry which is preliminary data.</text>
</comment>
<dbReference type="RefSeq" id="WP_342696239.1">
    <property type="nucleotide sequence ID" value="NZ_JBCGDO010000013.1"/>
</dbReference>
<dbReference type="EMBL" id="JBCGDO010000013">
    <property type="protein sequence ID" value="MEM0543037.1"/>
    <property type="molecule type" value="Genomic_DNA"/>
</dbReference>
<feature type="chain" id="PRO_5046238305" evidence="1">
    <location>
        <begin position="21"/>
        <end position="82"/>
    </location>
</feature>
<name>A0ABU9N8E2_9FLAO</name>
<dbReference type="Proteomes" id="UP001460072">
    <property type="component" value="Unassembled WGS sequence"/>
</dbReference>
<accession>A0ABU9N8E2</accession>
<reference evidence="2 3" key="1">
    <citation type="submission" date="2024-03" db="EMBL/GenBank/DDBJ databases">
        <title>Two novel species of the genus Flavobacterium exhibiting potentially degradation of complex polysaccharides.</title>
        <authorList>
            <person name="Lian X."/>
        </authorList>
    </citation>
    <scope>NUCLEOTIDE SEQUENCE [LARGE SCALE GENOMIC DNA]</scope>
    <source>
        <strain evidence="3">j3</strain>
    </source>
</reference>